<dbReference type="OrthoDB" id="7451386at2"/>
<reference evidence="2 4" key="2">
    <citation type="submission" date="2023-03" db="EMBL/GenBank/DDBJ databases">
        <title>Comparative genome and transcriptome analysis combination mining strategies for increasing vitamin B12 production of Ensifer adhaerens strain.</title>
        <authorList>
            <person name="Yongheng L."/>
        </authorList>
    </citation>
    <scope>NUCLEOTIDE SEQUENCE [LARGE SCALE GENOMIC DNA]</scope>
    <source>
        <strain evidence="2 4">Casida A-T305</strain>
    </source>
</reference>
<organism evidence="1 3">
    <name type="scientific">Ensifer adhaerens</name>
    <name type="common">Sinorhizobium morelense</name>
    <dbReference type="NCBI Taxonomy" id="106592"/>
    <lineage>
        <taxon>Bacteria</taxon>
        <taxon>Pseudomonadati</taxon>
        <taxon>Pseudomonadota</taxon>
        <taxon>Alphaproteobacteria</taxon>
        <taxon>Hyphomicrobiales</taxon>
        <taxon>Rhizobiaceae</taxon>
        <taxon>Sinorhizobium/Ensifer group</taxon>
        <taxon>Ensifer</taxon>
    </lineage>
</organism>
<evidence type="ECO:0000313" key="1">
    <source>
        <dbReference type="EMBL" id="USJ24623.1"/>
    </source>
</evidence>
<protein>
    <submittedName>
        <fullName evidence="1">Uncharacterized protein</fullName>
    </submittedName>
</protein>
<evidence type="ECO:0000313" key="2">
    <source>
        <dbReference type="EMBL" id="WFP92059.1"/>
    </source>
</evidence>
<dbReference type="Proteomes" id="UP001214094">
    <property type="component" value="Chromosome"/>
</dbReference>
<dbReference type="AlphaFoldDB" id="A0A9Q9DAF3"/>
<gene>
    <name evidence="1" type="ORF">NE863_06520</name>
    <name evidence="2" type="ORF">P4B07_06730</name>
</gene>
<dbReference type="Proteomes" id="UP001055460">
    <property type="component" value="Chromosome"/>
</dbReference>
<dbReference type="GeneID" id="29516955"/>
<accession>A0A9Q9DAF3</accession>
<evidence type="ECO:0000313" key="4">
    <source>
        <dbReference type="Proteomes" id="UP001214094"/>
    </source>
</evidence>
<proteinExistence type="predicted"/>
<reference evidence="1" key="1">
    <citation type="submission" date="2022-06" db="EMBL/GenBank/DDBJ databases">
        <title>Physiological and biochemical characterization and genomic elucidation of a strain of the genus Ensifer adhaerens M8 that combines arsenic oxidation and chromium reduction.</title>
        <authorList>
            <person name="Li X."/>
            <person name="Yu c."/>
        </authorList>
    </citation>
    <scope>NUCLEOTIDE SEQUENCE</scope>
    <source>
        <strain evidence="1">M8</strain>
    </source>
</reference>
<dbReference type="EMBL" id="CP121308">
    <property type="protein sequence ID" value="WFP92059.1"/>
    <property type="molecule type" value="Genomic_DNA"/>
</dbReference>
<dbReference type="EMBL" id="CP098807">
    <property type="protein sequence ID" value="USJ24623.1"/>
    <property type="molecule type" value="Genomic_DNA"/>
</dbReference>
<dbReference type="RefSeq" id="WP_127889031.1">
    <property type="nucleotide sequence ID" value="NZ_CAXURO020000001.1"/>
</dbReference>
<name>A0A9Q9DAF3_ENSAD</name>
<keyword evidence="4" id="KW-1185">Reference proteome</keyword>
<sequence>MSENQFDVVLERLTDQAVGRLLKSDTFDASAFDALEDHIWQKAEGLQSEYAISKQILLSLRSAGDAIRSRAKYLPALQEQLQRADDFDLILDRLIAGETRSDRKSGVPRIS</sequence>
<evidence type="ECO:0000313" key="3">
    <source>
        <dbReference type="Proteomes" id="UP001055460"/>
    </source>
</evidence>